<accession>A0A3S9UUD6</accession>
<dbReference type="NCBIfam" id="TIGR01484">
    <property type="entry name" value="HAD-SF-IIB"/>
    <property type="match status" value="1"/>
</dbReference>
<dbReference type="KEGG" id="plut:EI981_05495"/>
<dbReference type="AlphaFoldDB" id="A0A3S9UUD6"/>
<dbReference type="SFLD" id="SFLDS00003">
    <property type="entry name" value="Haloacid_Dehalogenase"/>
    <property type="match status" value="1"/>
</dbReference>
<dbReference type="SFLD" id="SFLDG01140">
    <property type="entry name" value="C2.B:_Phosphomannomutase_and_P"/>
    <property type="match status" value="1"/>
</dbReference>
<dbReference type="InterPro" id="IPR036412">
    <property type="entry name" value="HAD-like_sf"/>
</dbReference>
<dbReference type="InterPro" id="IPR000150">
    <property type="entry name" value="Cof"/>
</dbReference>
<dbReference type="InterPro" id="IPR023214">
    <property type="entry name" value="HAD_sf"/>
</dbReference>
<dbReference type="PANTHER" id="PTHR10000:SF8">
    <property type="entry name" value="HAD SUPERFAMILY HYDROLASE-LIKE, TYPE 3"/>
    <property type="match status" value="1"/>
</dbReference>
<dbReference type="CDD" id="cd07516">
    <property type="entry name" value="HAD_Pase"/>
    <property type="match status" value="1"/>
</dbReference>
<dbReference type="NCBIfam" id="TIGR00099">
    <property type="entry name" value="Cof-subfamily"/>
    <property type="match status" value="1"/>
</dbReference>
<proteinExistence type="predicted"/>
<dbReference type="PROSITE" id="PS01228">
    <property type="entry name" value="COF_1"/>
    <property type="match status" value="1"/>
</dbReference>
<dbReference type="Pfam" id="PF08282">
    <property type="entry name" value="Hydrolase_3"/>
    <property type="match status" value="1"/>
</dbReference>
<sequence length="290" mass="31122">MLFVNPIRLIVSDLDGTLLSADHALPSSTATAIREYVSRGGCFTLATGRPFITARPIIQQLGLDLPIILCNGAVLAQANGMPLERSGISLASLYNLLNAADQSGLDVLLFCGDEVQTLARNINIAAYERKEGVTCSLFNLHEIQESGTEIEKAILLGPVELSRRLFAEFADRPPALHSSIAAFQSEDNYLELVPGQVSKGTALQRLAATLDIPLDQVMAIGNQLNDLPMLEAAGIGVAVANSPDELKQAADYVCGASYSEGVLEAMERYIEAVDPQFSKLYREAGGMRNV</sequence>
<evidence type="ECO:0000313" key="1">
    <source>
        <dbReference type="EMBL" id="AZS13959.1"/>
    </source>
</evidence>
<dbReference type="SUPFAM" id="SSF56784">
    <property type="entry name" value="HAD-like"/>
    <property type="match status" value="1"/>
</dbReference>
<dbReference type="InterPro" id="IPR006379">
    <property type="entry name" value="HAD-SF_hydro_IIB"/>
</dbReference>
<evidence type="ECO:0000313" key="2">
    <source>
        <dbReference type="Proteomes" id="UP000270678"/>
    </source>
</evidence>
<dbReference type="OrthoDB" id="9790031at2"/>
<dbReference type="Gene3D" id="3.40.50.1000">
    <property type="entry name" value="HAD superfamily/HAD-like"/>
    <property type="match status" value="1"/>
</dbReference>
<dbReference type="GO" id="GO:0000287">
    <property type="term" value="F:magnesium ion binding"/>
    <property type="evidence" value="ECO:0007669"/>
    <property type="project" value="TreeGrafter"/>
</dbReference>
<keyword evidence="2" id="KW-1185">Reference proteome</keyword>
<gene>
    <name evidence="1" type="ORF">EI981_05495</name>
</gene>
<dbReference type="Gene3D" id="3.30.1240.10">
    <property type="match status" value="1"/>
</dbReference>
<protein>
    <submittedName>
        <fullName evidence="1">HAD family hydrolase</fullName>
    </submittedName>
</protein>
<dbReference type="EMBL" id="CP034346">
    <property type="protein sequence ID" value="AZS13959.1"/>
    <property type="molecule type" value="Genomic_DNA"/>
</dbReference>
<dbReference type="GO" id="GO:0005829">
    <property type="term" value="C:cytosol"/>
    <property type="evidence" value="ECO:0007669"/>
    <property type="project" value="TreeGrafter"/>
</dbReference>
<keyword evidence="1" id="KW-0378">Hydrolase</keyword>
<reference evidence="2" key="1">
    <citation type="submission" date="2018-12" db="EMBL/GenBank/DDBJ databases">
        <title>Complete genome sequence of Paenibacillus sp. MBLB1234.</title>
        <authorList>
            <person name="Nam Y.-D."/>
            <person name="Kang J."/>
            <person name="Chung W.-H."/>
            <person name="Park Y.S."/>
        </authorList>
    </citation>
    <scope>NUCLEOTIDE SEQUENCE [LARGE SCALE GENOMIC DNA]</scope>
    <source>
        <strain evidence="2">MBLB1234</strain>
    </source>
</reference>
<organism evidence="1 2">
    <name type="scientific">Paenibacillus lutimineralis</name>
    <dbReference type="NCBI Taxonomy" id="2707005"/>
    <lineage>
        <taxon>Bacteria</taxon>
        <taxon>Bacillati</taxon>
        <taxon>Bacillota</taxon>
        <taxon>Bacilli</taxon>
        <taxon>Bacillales</taxon>
        <taxon>Paenibacillaceae</taxon>
        <taxon>Paenibacillus</taxon>
    </lineage>
</organism>
<dbReference type="PANTHER" id="PTHR10000">
    <property type="entry name" value="PHOSPHOSERINE PHOSPHATASE"/>
    <property type="match status" value="1"/>
</dbReference>
<dbReference type="GO" id="GO:0016791">
    <property type="term" value="F:phosphatase activity"/>
    <property type="evidence" value="ECO:0007669"/>
    <property type="project" value="TreeGrafter"/>
</dbReference>
<dbReference type="Proteomes" id="UP000270678">
    <property type="component" value="Chromosome"/>
</dbReference>
<name>A0A3S9UUD6_9BACL</name>